<sequence length="163" mass="18000">MELDLIEYDIDPNVKKQVENALQNLLTKTSASVVMLTDDAGRIVSIKGGHYKETERDFLATLISGVFGAAVEMGKILKMEDLEVLQYESKSMDVVIKFIPPRFLLGVIVEEGVALGTVRLFLKDAGEALEKILAGAKMVPIREIKIGIKELEEKLNRILGGNQ</sequence>
<dbReference type="AlphaFoldDB" id="A0A7C2Z2Y2"/>
<name>A0A7C2Z2Y2_9AQUI</name>
<dbReference type="Gene3D" id="3.30.450.30">
    <property type="entry name" value="Dynein light chain 2a, cytoplasmic"/>
    <property type="match status" value="1"/>
</dbReference>
<dbReference type="InterPro" id="IPR004942">
    <property type="entry name" value="Roadblock/LAMTOR2_dom"/>
</dbReference>
<reference evidence="2" key="1">
    <citation type="journal article" date="2020" name="mSystems">
        <title>Genome- and Community-Level Interaction Insights into Carbon Utilization and Element Cycling Functions of Hydrothermarchaeota in Hydrothermal Sediment.</title>
        <authorList>
            <person name="Zhou Z."/>
            <person name="Liu Y."/>
            <person name="Xu W."/>
            <person name="Pan J."/>
            <person name="Luo Z.H."/>
            <person name="Li M."/>
        </authorList>
    </citation>
    <scope>NUCLEOTIDE SEQUENCE [LARGE SCALE GENOMIC DNA]</scope>
    <source>
        <strain evidence="2">SpSt-132</strain>
    </source>
</reference>
<dbReference type="GO" id="GO:0005085">
    <property type="term" value="F:guanyl-nucleotide exchange factor activity"/>
    <property type="evidence" value="ECO:0007669"/>
    <property type="project" value="InterPro"/>
</dbReference>
<comment type="caution">
    <text evidence="2">The sequence shown here is derived from an EMBL/GenBank/DDBJ whole genome shotgun (WGS) entry which is preliminary data.</text>
</comment>
<dbReference type="SUPFAM" id="SSF103196">
    <property type="entry name" value="Roadblock/LC7 domain"/>
    <property type="match status" value="1"/>
</dbReference>
<dbReference type="GO" id="GO:0060090">
    <property type="term" value="F:molecular adaptor activity"/>
    <property type="evidence" value="ECO:0007669"/>
    <property type="project" value="InterPro"/>
</dbReference>
<dbReference type="InterPro" id="IPR037587">
    <property type="entry name" value="LAMTOR2-like"/>
</dbReference>
<accession>A0A7C2Z2Y2</accession>
<dbReference type="PANTHER" id="PTHR13323">
    <property type="entry name" value="LATE ENDOSOMAL/LYSOSOMAL MP1 INTERACTING PROTEIN"/>
    <property type="match status" value="1"/>
</dbReference>
<dbReference type="Pfam" id="PF03259">
    <property type="entry name" value="Robl_LC7"/>
    <property type="match status" value="1"/>
</dbReference>
<gene>
    <name evidence="2" type="ORF">ENO47_05930</name>
</gene>
<dbReference type="GO" id="GO:0032008">
    <property type="term" value="P:positive regulation of TOR signaling"/>
    <property type="evidence" value="ECO:0007669"/>
    <property type="project" value="InterPro"/>
</dbReference>
<evidence type="ECO:0000259" key="1">
    <source>
        <dbReference type="Pfam" id="PF03259"/>
    </source>
</evidence>
<organism evidence="2">
    <name type="scientific">Hydrogenobacter sp</name>
    <dbReference type="NCBI Taxonomy" id="2152829"/>
    <lineage>
        <taxon>Bacteria</taxon>
        <taxon>Pseudomonadati</taxon>
        <taxon>Aquificota</taxon>
        <taxon>Aquificia</taxon>
        <taxon>Aquificales</taxon>
        <taxon>Aquificaceae</taxon>
        <taxon>Hydrogenobacter</taxon>
    </lineage>
</organism>
<feature type="domain" description="Roadblock/LAMTOR2" evidence="1">
    <location>
        <begin position="19"/>
        <end position="108"/>
    </location>
</feature>
<dbReference type="EMBL" id="DSFP01000051">
    <property type="protein sequence ID" value="HEW46189.1"/>
    <property type="molecule type" value="Genomic_DNA"/>
</dbReference>
<proteinExistence type="predicted"/>
<protein>
    <submittedName>
        <fullName evidence="2">Roadblock/LC7 domain-containing protein</fullName>
    </submittedName>
</protein>
<evidence type="ECO:0000313" key="2">
    <source>
        <dbReference type="EMBL" id="HEW46189.1"/>
    </source>
</evidence>